<dbReference type="GO" id="GO:0051213">
    <property type="term" value="F:dioxygenase activity"/>
    <property type="evidence" value="ECO:0007669"/>
    <property type="project" value="UniProtKB-KW"/>
</dbReference>
<evidence type="ECO:0000256" key="7">
    <source>
        <dbReference type="ARBA" id="ARBA00035034"/>
    </source>
</evidence>
<evidence type="ECO:0000256" key="4">
    <source>
        <dbReference type="ARBA" id="ARBA00023004"/>
    </source>
</evidence>
<dbReference type="CDD" id="cd16348">
    <property type="entry name" value="VOC_YdcJ_like"/>
    <property type="match status" value="1"/>
</dbReference>
<sequence>MALTPTWRLRAAFARRLSAMYGTEVPAYTTLLEVTGQINDEVAGRAPDAGRLGSIDRVTAERHGAIRVGTPTELRQAGQVFAALGMHPVGFYDLRDGDVGAVPVVSTAFRPLDATELDRNPFRVFTSLLTTGDRRFFDADLESRLTAFLARRRLFPPELLDLAARAEREHGLDEGPAERFLTLAVDAFTLSTEPVDRAWYTELERISAVAADIGGVTTTHVNHLTPRVLDIDALYRRMGERGITMIDRIQGPPRWDGPDVLLRQTSFRALAEPRTFREPDGRLGRGALRVRFGEVEARGIALTRTGRARYDALTAETDRRTAGRPDAERQATARTLWERGFPRTEAQLHAERLAFFTYRPVTDRPRDGRRPPADPTALLADGWLTAHPLVYEDFLPRSAAGIFRSNLTGDGTRDPHRDGTPFDARRLAEALGRPVRDPFAGYAAQQDRSLRAALTALGADEALRALPTPAPTMPGQHT</sequence>
<dbReference type="Gene3D" id="3.10.180.80">
    <property type="entry name" value="Uncharacterised protein PF07063, DUF1338"/>
    <property type="match status" value="1"/>
</dbReference>
<dbReference type="InterPro" id="IPR047869">
    <property type="entry name" value="YdcJ_bac-like"/>
</dbReference>
<organism evidence="9 10">
    <name type="scientific">Streptomyces noursei</name>
    <name type="common">Streptomyces albulus</name>
    <dbReference type="NCBI Taxonomy" id="1971"/>
    <lineage>
        <taxon>Bacteria</taxon>
        <taxon>Bacillati</taxon>
        <taxon>Actinomycetota</taxon>
        <taxon>Actinomycetes</taxon>
        <taxon>Kitasatosporales</taxon>
        <taxon>Streptomycetaceae</taxon>
        <taxon>Streptomyces</taxon>
    </lineage>
</organism>
<dbReference type="RefSeq" id="WP_037682800.1">
    <property type="nucleotide sequence ID" value="NZ_BHXC01000006.1"/>
</dbReference>
<protein>
    <recommendedName>
        <fullName evidence="7">2-oxoadipate dioxygenase/decarboxylase</fullName>
        <ecNumber evidence="6">1.13.11.93</ecNumber>
    </recommendedName>
    <alternativeName>
        <fullName evidence="8">2-hydroxyglutarate synthase</fullName>
    </alternativeName>
</protein>
<dbReference type="EC" id="1.13.11.93" evidence="6"/>
<keyword evidence="2" id="KW-0223">Dioxygenase</keyword>
<evidence type="ECO:0000256" key="8">
    <source>
        <dbReference type="ARBA" id="ARBA00035045"/>
    </source>
</evidence>
<keyword evidence="3" id="KW-0560">Oxidoreductase</keyword>
<accession>A0A401QWY0</accession>
<dbReference type="InterPro" id="IPR009770">
    <property type="entry name" value="HGLS"/>
</dbReference>
<comment type="similarity">
    <text evidence="5">Belongs to the 2-oxoadipate dioxygenase/decarboxylase family.</text>
</comment>
<dbReference type="PANTHER" id="PTHR39479">
    <property type="match status" value="1"/>
</dbReference>
<comment type="cofactor">
    <cofactor evidence="1">
        <name>Fe(2+)</name>
        <dbReference type="ChEBI" id="CHEBI:29033"/>
    </cofactor>
</comment>
<evidence type="ECO:0000313" key="9">
    <source>
        <dbReference type="EMBL" id="GCB89905.1"/>
    </source>
</evidence>
<dbReference type="PANTHER" id="PTHR39479:SF2">
    <property type="entry name" value="2-OXOADIPATE DIOXYGENASE_DECARBOXYLASE"/>
    <property type="match status" value="1"/>
</dbReference>
<evidence type="ECO:0000256" key="2">
    <source>
        <dbReference type="ARBA" id="ARBA00022964"/>
    </source>
</evidence>
<reference evidence="9 10" key="1">
    <citation type="journal article" date="2019" name="Microbiol. Resour. Announc.">
        <title>Draft Genome Sequence of the Most Traditional epsilon-Poly-l-Lysine Producer, Streptomyces albulus NBRC14147.</title>
        <authorList>
            <person name="Yamanaka K."/>
            <person name="Hamano Y."/>
        </authorList>
    </citation>
    <scope>NUCLEOTIDE SEQUENCE [LARGE SCALE GENOMIC DNA]</scope>
    <source>
        <strain evidence="9 10">NBRC 14147</strain>
    </source>
</reference>
<keyword evidence="4" id="KW-0408">Iron</keyword>
<dbReference type="Pfam" id="PF07063">
    <property type="entry name" value="HGLS"/>
    <property type="match status" value="1"/>
</dbReference>
<dbReference type="SMART" id="SM01150">
    <property type="entry name" value="DUF1338"/>
    <property type="match status" value="1"/>
</dbReference>
<dbReference type="AlphaFoldDB" id="A0A401QWY0"/>
<evidence type="ECO:0000256" key="1">
    <source>
        <dbReference type="ARBA" id="ARBA00001954"/>
    </source>
</evidence>
<name>A0A401QWY0_STRNR</name>
<evidence type="ECO:0000256" key="5">
    <source>
        <dbReference type="ARBA" id="ARBA00035013"/>
    </source>
</evidence>
<gene>
    <name evidence="9" type="ORF">SALB_02598</name>
</gene>
<dbReference type="EMBL" id="BHXC01000006">
    <property type="protein sequence ID" value="GCB89905.1"/>
    <property type="molecule type" value="Genomic_DNA"/>
</dbReference>
<comment type="caution">
    <text evidence="9">The sequence shown here is derived from an EMBL/GenBank/DDBJ whole genome shotgun (WGS) entry which is preliminary data.</text>
</comment>
<dbReference type="Proteomes" id="UP000288351">
    <property type="component" value="Unassembled WGS sequence"/>
</dbReference>
<evidence type="ECO:0000313" key="10">
    <source>
        <dbReference type="Proteomes" id="UP000288351"/>
    </source>
</evidence>
<proteinExistence type="inferred from homology"/>
<evidence type="ECO:0000256" key="3">
    <source>
        <dbReference type="ARBA" id="ARBA00023002"/>
    </source>
</evidence>
<evidence type="ECO:0000256" key="6">
    <source>
        <dbReference type="ARBA" id="ARBA00035023"/>
    </source>
</evidence>